<evidence type="ECO:0000313" key="5">
    <source>
        <dbReference type="Proteomes" id="UP000271974"/>
    </source>
</evidence>
<dbReference type="GO" id="GO:0003676">
    <property type="term" value="F:nucleic acid binding"/>
    <property type="evidence" value="ECO:0007669"/>
    <property type="project" value="InterPro"/>
</dbReference>
<feature type="region of interest" description="Disordered" evidence="2">
    <location>
        <begin position="89"/>
        <end position="108"/>
    </location>
</feature>
<evidence type="ECO:0000256" key="2">
    <source>
        <dbReference type="SAM" id="MobiDB-lite"/>
    </source>
</evidence>
<sequence>MERLERQGSWQPEQKERPEGRRRRRRGRRTGRSQMRCHRCQQPGHFARECRAPAPIGSTGSVVRREAELGGKGVPALADTGVVSTVRQELGVDPGSPSSTVRPPTLPDGPLAPAPAVLHPERTGRVINTVPPVASGGRHRTPQLPEVNRHVPPQPILPSQGQTLQIVDEVSPVVSRFRRRSMQLPLGRQYELLDSQAVVLPKEQTCRTVNELVLRPRRRASKLPTNIRPP</sequence>
<dbReference type="GO" id="GO:0008270">
    <property type="term" value="F:zinc ion binding"/>
    <property type="evidence" value="ECO:0007669"/>
    <property type="project" value="UniProtKB-KW"/>
</dbReference>
<keyword evidence="1" id="KW-0862">Zinc</keyword>
<evidence type="ECO:0000313" key="4">
    <source>
        <dbReference type="EMBL" id="RUS68536.1"/>
    </source>
</evidence>
<dbReference type="SUPFAM" id="SSF57756">
    <property type="entry name" value="Retrovirus zinc finger-like domains"/>
    <property type="match status" value="1"/>
</dbReference>
<organism evidence="4 5">
    <name type="scientific">Elysia chlorotica</name>
    <name type="common">Eastern emerald elysia</name>
    <name type="synonym">Sea slug</name>
    <dbReference type="NCBI Taxonomy" id="188477"/>
    <lineage>
        <taxon>Eukaryota</taxon>
        <taxon>Metazoa</taxon>
        <taxon>Spiralia</taxon>
        <taxon>Lophotrochozoa</taxon>
        <taxon>Mollusca</taxon>
        <taxon>Gastropoda</taxon>
        <taxon>Heterobranchia</taxon>
        <taxon>Euthyneura</taxon>
        <taxon>Panpulmonata</taxon>
        <taxon>Sacoglossa</taxon>
        <taxon>Placobranchoidea</taxon>
        <taxon>Plakobranchidae</taxon>
        <taxon>Elysia</taxon>
    </lineage>
</organism>
<keyword evidence="5" id="KW-1185">Reference proteome</keyword>
<keyword evidence="1" id="KW-0863">Zinc-finger</keyword>
<dbReference type="PROSITE" id="PS50158">
    <property type="entry name" value="ZF_CCHC"/>
    <property type="match status" value="1"/>
</dbReference>
<dbReference type="SMART" id="SM00343">
    <property type="entry name" value="ZnF_C2HC"/>
    <property type="match status" value="1"/>
</dbReference>
<protein>
    <recommendedName>
        <fullName evidence="3">CCHC-type domain-containing protein</fullName>
    </recommendedName>
</protein>
<name>A0A433SI59_ELYCH</name>
<dbReference type="InterPro" id="IPR001878">
    <property type="entry name" value="Znf_CCHC"/>
</dbReference>
<dbReference type="Gene3D" id="4.10.60.10">
    <property type="entry name" value="Zinc finger, CCHC-type"/>
    <property type="match status" value="1"/>
</dbReference>
<evidence type="ECO:0000259" key="3">
    <source>
        <dbReference type="PROSITE" id="PS50158"/>
    </source>
</evidence>
<accession>A0A433SI59</accession>
<keyword evidence="1" id="KW-0479">Metal-binding</keyword>
<proteinExistence type="predicted"/>
<dbReference type="Proteomes" id="UP000271974">
    <property type="component" value="Unassembled WGS sequence"/>
</dbReference>
<dbReference type="EMBL" id="RQTK01002405">
    <property type="protein sequence ID" value="RUS68536.1"/>
    <property type="molecule type" value="Genomic_DNA"/>
</dbReference>
<gene>
    <name evidence="4" type="ORF">EGW08_023702</name>
</gene>
<comment type="caution">
    <text evidence="4">The sequence shown here is derived from an EMBL/GenBank/DDBJ whole genome shotgun (WGS) entry which is preliminary data.</text>
</comment>
<dbReference type="AlphaFoldDB" id="A0A433SI59"/>
<feature type="compositionally biased region" description="Basic residues" evidence="2">
    <location>
        <begin position="20"/>
        <end position="39"/>
    </location>
</feature>
<feature type="region of interest" description="Disordered" evidence="2">
    <location>
        <begin position="1"/>
        <end position="41"/>
    </location>
</feature>
<evidence type="ECO:0000256" key="1">
    <source>
        <dbReference type="PROSITE-ProRule" id="PRU00047"/>
    </source>
</evidence>
<feature type="domain" description="CCHC-type" evidence="3">
    <location>
        <begin position="36"/>
        <end position="51"/>
    </location>
</feature>
<reference evidence="4 5" key="1">
    <citation type="submission" date="2019-01" db="EMBL/GenBank/DDBJ databases">
        <title>A draft genome assembly of the solar-powered sea slug Elysia chlorotica.</title>
        <authorList>
            <person name="Cai H."/>
            <person name="Li Q."/>
            <person name="Fang X."/>
            <person name="Li J."/>
            <person name="Curtis N.E."/>
            <person name="Altenburger A."/>
            <person name="Shibata T."/>
            <person name="Feng M."/>
            <person name="Maeda T."/>
            <person name="Schwartz J.A."/>
            <person name="Shigenobu S."/>
            <person name="Lundholm N."/>
            <person name="Nishiyama T."/>
            <person name="Yang H."/>
            <person name="Hasebe M."/>
            <person name="Li S."/>
            <person name="Pierce S.K."/>
            <person name="Wang J."/>
        </authorList>
    </citation>
    <scope>NUCLEOTIDE SEQUENCE [LARGE SCALE GENOMIC DNA]</scope>
    <source>
        <strain evidence="4">EC2010</strain>
        <tissue evidence="4">Whole organism of an adult</tissue>
    </source>
</reference>
<dbReference type="Pfam" id="PF00098">
    <property type="entry name" value="zf-CCHC"/>
    <property type="match status" value="1"/>
</dbReference>
<dbReference type="InterPro" id="IPR036875">
    <property type="entry name" value="Znf_CCHC_sf"/>
</dbReference>